<dbReference type="EMBL" id="QSVB01000001">
    <property type="protein sequence ID" value="RGN93799.1"/>
    <property type="molecule type" value="Genomic_DNA"/>
</dbReference>
<gene>
    <name evidence="1" type="ORF">DXB36_00740</name>
</gene>
<dbReference type="NCBIfam" id="TIGR01909">
    <property type="entry name" value="C_GCAxxG_C_C"/>
    <property type="match status" value="1"/>
</dbReference>
<dbReference type="InterPro" id="IPR010181">
    <property type="entry name" value="CGCAxxGCC_motif"/>
</dbReference>
<reference evidence="1 2" key="1">
    <citation type="submission" date="2018-08" db="EMBL/GenBank/DDBJ databases">
        <title>A genome reference for cultivated species of the human gut microbiota.</title>
        <authorList>
            <person name="Zou Y."/>
            <person name="Xue W."/>
            <person name="Luo G."/>
        </authorList>
    </citation>
    <scope>NUCLEOTIDE SEQUENCE [LARGE SCALE GENOMIC DNA]</scope>
    <source>
        <strain evidence="1 2">OM03-2</strain>
    </source>
</reference>
<evidence type="ECO:0000313" key="1">
    <source>
        <dbReference type="EMBL" id="RGN93799.1"/>
    </source>
</evidence>
<dbReference type="SUPFAM" id="SSF48695">
    <property type="entry name" value="Multiheme cytochromes"/>
    <property type="match status" value="1"/>
</dbReference>
<proteinExistence type="predicted"/>
<comment type="caution">
    <text evidence="1">The sequence shown here is derived from an EMBL/GenBank/DDBJ whole genome shotgun (WGS) entry which is preliminary data.</text>
</comment>
<evidence type="ECO:0000313" key="2">
    <source>
        <dbReference type="Proteomes" id="UP000260841"/>
    </source>
</evidence>
<name>A0A3E5EXU8_9FIRM</name>
<protein>
    <submittedName>
        <fullName evidence="1">C_GCAxxG_C_C family protein</fullName>
    </submittedName>
</protein>
<dbReference type="AlphaFoldDB" id="A0A3E5EXU8"/>
<dbReference type="InterPro" id="IPR036280">
    <property type="entry name" value="Multihaem_cyt_sf"/>
</dbReference>
<dbReference type="RefSeq" id="WP_117605722.1">
    <property type="nucleotide sequence ID" value="NZ_QSVB01000001.1"/>
</dbReference>
<accession>A0A3E5EXU8</accession>
<sequence length="176" mass="19472">MNIGVTEVSPRAIQREAEKNFKKGYYCCEALMATIRNEFKLDVPEEVIAMSSGMAVGAGKSGCICGALNGGILALGMFFGRTEQDGPTNPKSVKCMELVHELHDWFKEANGKKAICCRVLTKEFNMGQGEHKEQCIYFTGLCAWKVAQIVCRELGIKNLDEIDEPCERRAIGDIEV</sequence>
<organism evidence="1 2">
    <name type="scientific">Dorea formicigenerans</name>
    <dbReference type="NCBI Taxonomy" id="39486"/>
    <lineage>
        <taxon>Bacteria</taxon>
        <taxon>Bacillati</taxon>
        <taxon>Bacillota</taxon>
        <taxon>Clostridia</taxon>
        <taxon>Lachnospirales</taxon>
        <taxon>Lachnospiraceae</taxon>
        <taxon>Dorea</taxon>
    </lineage>
</organism>
<dbReference type="Proteomes" id="UP000260841">
    <property type="component" value="Unassembled WGS sequence"/>
</dbReference>
<dbReference type="Pfam" id="PF09719">
    <property type="entry name" value="C_GCAxxG_C_C"/>
    <property type="match status" value="1"/>
</dbReference>